<dbReference type="Proteomes" id="UP000807025">
    <property type="component" value="Unassembled WGS sequence"/>
</dbReference>
<reference evidence="1" key="1">
    <citation type="submission" date="2020-11" db="EMBL/GenBank/DDBJ databases">
        <authorList>
            <consortium name="DOE Joint Genome Institute"/>
            <person name="Ahrendt S."/>
            <person name="Riley R."/>
            <person name="Andreopoulos W."/>
            <person name="Labutti K."/>
            <person name="Pangilinan J."/>
            <person name="Ruiz-Duenas F.J."/>
            <person name="Barrasa J.M."/>
            <person name="Sanchez-Garcia M."/>
            <person name="Camarero S."/>
            <person name="Miyauchi S."/>
            <person name="Serrano A."/>
            <person name="Linde D."/>
            <person name="Babiker R."/>
            <person name="Drula E."/>
            <person name="Ayuso-Fernandez I."/>
            <person name="Pacheco R."/>
            <person name="Padilla G."/>
            <person name="Ferreira P."/>
            <person name="Barriuso J."/>
            <person name="Kellner H."/>
            <person name="Castanera R."/>
            <person name="Alfaro M."/>
            <person name="Ramirez L."/>
            <person name="Pisabarro A.G."/>
            <person name="Kuo A."/>
            <person name="Tritt A."/>
            <person name="Lipzen A."/>
            <person name="He G."/>
            <person name="Yan M."/>
            <person name="Ng V."/>
            <person name="Cullen D."/>
            <person name="Martin F."/>
            <person name="Rosso M.-N."/>
            <person name="Henrissat B."/>
            <person name="Hibbett D."/>
            <person name="Martinez A.T."/>
            <person name="Grigoriev I.V."/>
        </authorList>
    </citation>
    <scope>NUCLEOTIDE SEQUENCE</scope>
    <source>
        <strain evidence="1">ATCC 90797</strain>
    </source>
</reference>
<comment type="caution">
    <text evidence="1">The sequence shown here is derived from an EMBL/GenBank/DDBJ whole genome shotgun (WGS) entry which is preliminary data.</text>
</comment>
<dbReference type="EMBL" id="MU154531">
    <property type="protein sequence ID" value="KAF9499590.1"/>
    <property type="molecule type" value="Genomic_DNA"/>
</dbReference>
<evidence type="ECO:0000313" key="1">
    <source>
        <dbReference type="EMBL" id="KAF9499590.1"/>
    </source>
</evidence>
<name>A0A9P6A7G4_PLEER</name>
<accession>A0A9P6A7G4</accession>
<sequence>MHILYHLTPPLQRTTHSDKYRFLQDEIQHCTLCVAHCRSIPCFASPVPHDHKRHWGVLSLDAAGAVGDATGGIVGDTVWAVGGAAGAAEDAAGAIVDGAMDSVGGIVGDVTGSV</sequence>
<organism evidence="1 2">
    <name type="scientific">Pleurotus eryngii</name>
    <name type="common">Boletus of the steppes</name>
    <dbReference type="NCBI Taxonomy" id="5323"/>
    <lineage>
        <taxon>Eukaryota</taxon>
        <taxon>Fungi</taxon>
        <taxon>Dikarya</taxon>
        <taxon>Basidiomycota</taxon>
        <taxon>Agaricomycotina</taxon>
        <taxon>Agaricomycetes</taxon>
        <taxon>Agaricomycetidae</taxon>
        <taxon>Agaricales</taxon>
        <taxon>Pleurotineae</taxon>
        <taxon>Pleurotaceae</taxon>
        <taxon>Pleurotus</taxon>
    </lineage>
</organism>
<evidence type="ECO:0000313" key="2">
    <source>
        <dbReference type="Proteomes" id="UP000807025"/>
    </source>
</evidence>
<dbReference type="AlphaFoldDB" id="A0A9P6A7G4"/>
<keyword evidence="2" id="KW-1185">Reference proteome</keyword>
<gene>
    <name evidence="1" type="ORF">BDN71DRAFT_1502930</name>
</gene>
<proteinExistence type="predicted"/>
<protein>
    <submittedName>
        <fullName evidence="1">Uncharacterized protein</fullName>
    </submittedName>
</protein>